<evidence type="ECO:0000256" key="1">
    <source>
        <dbReference type="SAM" id="MobiDB-lite"/>
    </source>
</evidence>
<evidence type="ECO:0000313" key="2">
    <source>
        <dbReference type="EMBL" id="VTM51521.1"/>
    </source>
</evidence>
<organism evidence="2">
    <name type="scientific">Klebsiella pneumoniae</name>
    <dbReference type="NCBI Taxonomy" id="573"/>
    <lineage>
        <taxon>Bacteria</taxon>
        <taxon>Pseudomonadati</taxon>
        <taxon>Pseudomonadota</taxon>
        <taxon>Gammaproteobacteria</taxon>
        <taxon>Enterobacterales</taxon>
        <taxon>Enterobacteriaceae</taxon>
        <taxon>Klebsiella/Raoultella group</taxon>
        <taxon>Klebsiella</taxon>
        <taxon>Klebsiella pneumoniae complex</taxon>
    </lineage>
</organism>
<dbReference type="Proteomes" id="UP000507695">
    <property type="component" value="Unassembled WGS sequence"/>
</dbReference>
<feature type="region of interest" description="Disordered" evidence="1">
    <location>
        <begin position="86"/>
        <end position="107"/>
    </location>
</feature>
<proteinExistence type="predicted"/>
<gene>
    <name evidence="2" type="ORF">NCTC9183_01767</name>
</gene>
<sequence length="277" mass="27375">MLAGPGDSQSRTSRPGKAQPPPGINAAPCLMPSPGGAALTGPTDSRSRTSRPGKAQPPPGNKAAPCLMASPGGAALTGPTRCEPVRGPGRPGKVPAATRQNNGATGNVPARAALSRATASMLLPGRLRSRLIVCVMAVMALGAHRGRPVAAAPCTPGLRPATSPLRGAFDLSLQASGRAEAASLQNTALSPHPCGLPRPSGNVSAMLRPPAPAVSAAPAPAVIWGCRPGKAQPPPGINAAPCLMPSPGGAVACGPGDSQSRTSRPDKAKPPSGAKAR</sequence>
<feature type="region of interest" description="Disordered" evidence="1">
    <location>
        <begin position="249"/>
        <end position="277"/>
    </location>
</feature>
<dbReference type="AlphaFoldDB" id="A0A4P0XU01"/>
<accession>A0A4P0XU01</accession>
<protein>
    <submittedName>
        <fullName evidence="2">Uncharacterized protein</fullName>
    </submittedName>
</protein>
<reference evidence="2" key="1">
    <citation type="submission" date="2019-04" db="EMBL/GenBank/DDBJ databases">
        <authorList>
            <consortium name="Pathogen Informatics"/>
        </authorList>
    </citation>
    <scope>NUCLEOTIDE SEQUENCE</scope>
    <source>
        <strain evidence="2">NCTC9183</strain>
    </source>
</reference>
<name>A0A4P0XU01_KLEPN</name>
<dbReference type="EMBL" id="CABDVL010000003">
    <property type="protein sequence ID" value="VTM51521.1"/>
    <property type="molecule type" value="Genomic_DNA"/>
</dbReference>
<feature type="compositionally biased region" description="Low complexity" evidence="1">
    <location>
        <begin position="86"/>
        <end position="95"/>
    </location>
</feature>
<feature type="region of interest" description="Disordered" evidence="1">
    <location>
        <begin position="1"/>
        <end position="68"/>
    </location>
</feature>